<dbReference type="GO" id="GO:0005737">
    <property type="term" value="C:cytoplasm"/>
    <property type="evidence" value="ECO:0007669"/>
    <property type="project" value="TreeGrafter"/>
</dbReference>
<evidence type="ECO:0000256" key="8">
    <source>
        <dbReference type="ARBA" id="ARBA00037982"/>
    </source>
</evidence>
<feature type="region of interest" description="Disordered" evidence="12">
    <location>
        <begin position="300"/>
        <end position="396"/>
    </location>
</feature>
<sequence length="1926" mass="210013">MMLVSTPTKHCISPRSPPCDSARSSYYRPSPRFASEANPFESPVLTPSPLRQRPLFPTATSPMNDIDDLFSQSPYKSPNSARSIPQPISADDEEGSIFLSSPHFAVPAASTSRPLVTPVKHTHRQRVHTALTEKQLNVPFSPPSESSSIAQGPSVWVGVGTKRKTVPRATPLRQHSLAPLKLASLSPDEQVSSSFHFDRLAPLPTPKTCARTPPTKAETDFHLTNQTATLKHLRITDRNSADEFASDANDSDVDDDEANTLFYSNARMKNKVTSSGKLAGRVFINKDRFKDEVVEAISPGGHITKRRARSRPVSAELKQSAHSPTSPGRALGSCNHTILPKARSSITFPSSHSRSSSSSSASETGSSNPKLRRRIDGTATHMPIPSRPPFQPRPLNRIESASSATLFFGPAIPQNPERTCDRPRTNTLITPAPSDAAPRGSVKRKANRHSYAGPDDLGMWNRMQTRLPSPASSPDNASRYVDTDVDDDMDFEVGPQNSSFTLNVSSYTPSPPCKTILQTKYIRRDSGVVPVILSFLLLAPLQVLALFLQTMMRVLGTDDNDRTVHESRDSGVDVDAFIMNTLASAANNGPHAAMKKIPGTPVKKVRTTYLGGDRPWQSAVAAKVGPRLDFDKKAPRKSLPAAFASLPRPGERSNASSDSEGDQDSPSSRKDPKYGRLGLGRPNARDAPLALTRTRWLMRRSSSGAFSSGSESASMSTTPTRNSVTDWQPSKPRIPAMFSPQREISLGQNSARSASGSSNSSTLTLSPTDRSRYMTVPNSRRTAPRAHLVARRSSDFATEGQCGRFEREFVELAEIGSGEFGKVIKVRAKNGNDAEAFAIKKSKRIEGVKHRLRLREEVDILKHLSRAAFDCGANGRHPNVLAYIDSWDEDDFLYIQTELCESGNLARFLWEYGRVFPRLDEARIWKIIADLSNGLRFIHDAGVIHLDLKPSNVFLTKDGRFRIGDFGMASVWPRPSGLSVGCEERGTFEREGDKLYLAPEVLQGQYGKEADVFSFGMTILEVASNIMVPDQGEAWHRLRKEDFSQVDLEENSEELILLIKHMMRTDPESRISARGIYEHSVVGRARAAMERMIDDARRGGKSEFAGSPLAGVPEGFLEEILGQEGNWKRGGGWDMDMMYLSLDNVAIVLGAVGDGNDLTDASPRGASGLSGAAERVPKRAPPPLSHAPSIMFDPSIDPLYPILHHMLPSDNTHFHPYSPNEVKHRRRTTTFQLQHLEAVFTVDTKPNATRRNELAAQLGMSSRGVQVWFQNRRAKEKNKFNKKSHGAPSAAVPCPAPSSNTDPTSPNAEHSPKEEDELDAASPPPATPKEELLEEPCQFDLSYGVSPGEHFESPSPSMICQLPLRVVTDPASSATSWKPLPPDQTPPDSAALPSQRSIHDQRRASLPPYMVNSHFRAIPVLPQSIDFWDTHDRRRSVDVGLQRLGKNPFAEITRTRNAVLNRQSSLSGRKSSLRRPFLPPSSKYLDVRRASMDPRSLMPSRSDGLSPSTSYRPLHPVRASLPDTSLYTTPRKYVRELSGPLPAPDFRFGAASTTQNEPVSPDLSSYSFPVKDDTTEDDDVISSISSGALSRFDFATSNATSESSVFSKSSLYDMGDIAPDQERRSSSGSVGSVHQLSNMTAGARLDGAISPLQNPNPYRGDSHLNKGIFLAPSARLESQTQVHGSPLATSSFSSPASTPSLNGLFTTHSCTPSASISVSNSFEFVTALRSVSASPQISNGNALSSDALKLSEQREQQSPGRSIQVDSPPNEQQFIHGHQCQAIEGDDGTEPRISTILGNDQSDIPNSVASQLAAVSLPGNERYETVPFQDRSPLTGSGNQLSDQSECPAHYLGLMGNLRFDSPLTVIGGEPNGQSKRRSSVPAVCDPLTRAGPEIDPGDYIATTFCPNATASEISSDPIFGAVFGS</sequence>
<dbReference type="InterPro" id="IPR050339">
    <property type="entry name" value="CC_SR_Kinase"/>
</dbReference>
<dbReference type="CDD" id="cd00086">
    <property type="entry name" value="homeodomain"/>
    <property type="match status" value="1"/>
</dbReference>
<dbReference type="InterPro" id="IPR008271">
    <property type="entry name" value="Ser/Thr_kinase_AS"/>
</dbReference>
<proteinExistence type="inferred from homology"/>
<feature type="domain" description="Homeobox" evidence="14">
    <location>
        <begin position="1219"/>
        <end position="1279"/>
    </location>
</feature>
<dbReference type="EMBL" id="JABXXO010000003">
    <property type="protein sequence ID" value="KAF7782642.1"/>
    <property type="molecule type" value="Genomic_DNA"/>
</dbReference>
<dbReference type="SUPFAM" id="SSF56112">
    <property type="entry name" value="Protein kinase-like (PK-like)"/>
    <property type="match status" value="1"/>
</dbReference>
<evidence type="ECO:0000256" key="6">
    <source>
        <dbReference type="ARBA" id="ARBA00023155"/>
    </source>
</evidence>
<feature type="compositionally biased region" description="Low complexity" evidence="12">
    <location>
        <begin position="344"/>
        <end position="367"/>
    </location>
</feature>
<comment type="similarity">
    <text evidence="8">Belongs to the protein kinase superfamily. Ser/Thr protein kinase family. GCN2 subfamily.</text>
</comment>
<dbReference type="GO" id="GO:0005524">
    <property type="term" value="F:ATP binding"/>
    <property type="evidence" value="ECO:0007669"/>
    <property type="project" value="UniProtKB-UniRule"/>
</dbReference>
<feature type="compositionally biased region" description="Polar residues" evidence="12">
    <location>
        <begin position="70"/>
        <end position="83"/>
    </location>
</feature>
<dbReference type="GO" id="GO:0004713">
    <property type="term" value="F:protein tyrosine kinase activity"/>
    <property type="evidence" value="ECO:0007669"/>
    <property type="project" value="TreeGrafter"/>
</dbReference>
<keyword evidence="5 9" id="KW-0238">DNA-binding</keyword>
<dbReference type="Gene3D" id="1.10.510.10">
    <property type="entry name" value="Transferase(Phosphotransferase) domain 1"/>
    <property type="match status" value="1"/>
</dbReference>
<dbReference type="PROSITE" id="PS00107">
    <property type="entry name" value="PROTEIN_KINASE_ATP"/>
    <property type="match status" value="1"/>
</dbReference>
<keyword evidence="2 10" id="KW-0547">Nucleotide-binding</keyword>
<keyword evidence="7 9" id="KW-0539">Nucleus</keyword>
<dbReference type="GO" id="GO:0003677">
    <property type="term" value="F:DNA binding"/>
    <property type="evidence" value="ECO:0007669"/>
    <property type="project" value="UniProtKB-UniRule"/>
</dbReference>
<dbReference type="SUPFAM" id="SSF46689">
    <property type="entry name" value="Homeodomain-like"/>
    <property type="match status" value="1"/>
</dbReference>
<dbReference type="PROSITE" id="PS00027">
    <property type="entry name" value="HOMEOBOX_1"/>
    <property type="match status" value="1"/>
</dbReference>
<comment type="caution">
    <text evidence="15">The sequence shown here is derived from an EMBL/GenBank/DDBJ whole genome shotgun (WGS) entry which is preliminary data.</text>
</comment>
<feature type="region of interest" description="Disordered" evidence="12">
    <location>
        <begin position="701"/>
        <end position="785"/>
    </location>
</feature>
<keyword evidence="6 9" id="KW-0371">Homeobox</keyword>
<evidence type="ECO:0000256" key="4">
    <source>
        <dbReference type="ARBA" id="ARBA00022840"/>
    </source>
</evidence>
<dbReference type="Gene3D" id="1.10.10.60">
    <property type="entry name" value="Homeodomain-like"/>
    <property type="match status" value="1"/>
</dbReference>
<dbReference type="Pfam" id="PF00046">
    <property type="entry name" value="Homeodomain"/>
    <property type="match status" value="1"/>
</dbReference>
<feature type="region of interest" description="Disordered" evidence="12">
    <location>
        <begin position="1372"/>
        <end position="1399"/>
    </location>
</feature>
<dbReference type="InterPro" id="IPR017970">
    <property type="entry name" value="Homeobox_CS"/>
</dbReference>
<feature type="region of interest" description="Disordered" evidence="12">
    <location>
        <begin position="1158"/>
        <end position="1182"/>
    </location>
</feature>
<evidence type="ECO:0000256" key="11">
    <source>
        <dbReference type="RuleBase" id="RU000682"/>
    </source>
</evidence>
<reference evidence="15 16" key="1">
    <citation type="journal article" name="Sci. Rep.">
        <title>Telomere-to-telomere assembled and centromere annotated genomes of the two main subspecies of the button mushroom Agaricus bisporus reveal especially polymorphic chromosome ends.</title>
        <authorList>
            <person name="Sonnenberg A.S.M."/>
            <person name="Sedaghat-Telgerd N."/>
            <person name="Lavrijssen B."/>
            <person name="Ohm R.A."/>
            <person name="Hendrickx P.M."/>
            <person name="Scholtmeijer K."/>
            <person name="Baars J.J.P."/>
            <person name="van Peer A."/>
        </authorList>
    </citation>
    <scope>NUCLEOTIDE SEQUENCE [LARGE SCALE GENOMIC DNA]</scope>
    <source>
        <strain evidence="15 16">H119_p4</strain>
    </source>
</reference>
<protein>
    <submittedName>
        <fullName evidence="15">Transcriptional regulator family: Homeodomain</fullName>
    </submittedName>
</protein>
<dbReference type="InterPro" id="IPR009057">
    <property type="entry name" value="Homeodomain-like_sf"/>
</dbReference>
<evidence type="ECO:0000256" key="3">
    <source>
        <dbReference type="ARBA" id="ARBA00022777"/>
    </source>
</evidence>
<dbReference type="PANTHER" id="PTHR11042">
    <property type="entry name" value="EUKARYOTIC TRANSLATION INITIATION FACTOR 2-ALPHA KINASE EIF2-ALPHA KINASE -RELATED"/>
    <property type="match status" value="1"/>
</dbReference>
<dbReference type="PROSITE" id="PS50011">
    <property type="entry name" value="PROTEIN_KINASE_DOM"/>
    <property type="match status" value="1"/>
</dbReference>
<dbReference type="GO" id="GO:0110031">
    <property type="term" value="P:negative regulation of G2/MI transition of meiotic cell cycle"/>
    <property type="evidence" value="ECO:0007669"/>
    <property type="project" value="TreeGrafter"/>
</dbReference>
<feature type="compositionally biased region" description="Low complexity" evidence="12">
    <location>
        <begin position="1462"/>
        <end position="1483"/>
    </location>
</feature>
<dbReference type="GO" id="GO:0005634">
    <property type="term" value="C:nucleus"/>
    <property type="evidence" value="ECO:0007669"/>
    <property type="project" value="UniProtKB-SubCell"/>
</dbReference>
<feature type="region of interest" description="Disordered" evidence="12">
    <location>
        <begin position="1"/>
        <end position="89"/>
    </location>
</feature>
<feature type="region of interest" description="Disordered" evidence="12">
    <location>
        <begin position="1750"/>
        <end position="1771"/>
    </location>
</feature>
<feature type="binding site" evidence="10">
    <location>
        <position position="841"/>
    </location>
    <ligand>
        <name>ATP</name>
        <dbReference type="ChEBI" id="CHEBI:30616"/>
    </ligand>
</feature>
<dbReference type="Gene3D" id="3.30.200.20">
    <property type="entry name" value="Phosphorylase Kinase, domain 1"/>
    <property type="match status" value="1"/>
</dbReference>
<feature type="region of interest" description="Disordered" evidence="12">
    <location>
        <begin position="408"/>
        <end position="459"/>
    </location>
</feature>
<feature type="region of interest" description="Disordered" evidence="12">
    <location>
        <begin position="1545"/>
        <end position="1579"/>
    </location>
</feature>
<dbReference type="InterPro" id="IPR000719">
    <property type="entry name" value="Prot_kinase_dom"/>
</dbReference>
<feature type="compositionally biased region" description="Polar residues" evidence="12">
    <location>
        <begin position="1756"/>
        <end position="1771"/>
    </location>
</feature>
<feature type="compositionally biased region" description="Low complexity" evidence="12">
    <location>
        <begin position="1287"/>
        <end position="1299"/>
    </location>
</feature>
<feature type="compositionally biased region" description="Polar residues" evidence="12">
    <location>
        <begin position="1551"/>
        <end position="1567"/>
    </location>
</feature>
<feature type="region of interest" description="Disordered" evidence="12">
    <location>
        <begin position="1277"/>
        <end position="1330"/>
    </location>
</feature>
<evidence type="ECO:0000259" key="14">
    <source>
        <dbReference type="PROSITE" id="PS50071"/>
    </source>
</evidence>
<comment type="subcellular location">
    <subcellularLocation>
        <location evidence="9 11">Nucleus</location>
    </subcellularLocation>
</comment>
<name>A0A8H7KJS4_AGABI</name>
<dbReference type="PROSITE" id="PS50071">
    <property type="entry name" value="HOMEOBOX_2"/>
    <property type="match status" value="1"/>
</dbReference>
<dbReference type="PROSITE" id="PS00108">
    <property type="entry name" value="PROTEIN_KINASE_ST"/>
    <property type="match status" value="1"/>
</dbReference>
<dbReference type="PANTHER" id="PTHR11042:SF190">
    <property type="entry name" value="MITOSIS INHIBITOR PROTEIN KINASE MIK1"/>
    <property type="match status" value="1"/>
</dbReference>
<dbReference type="SMART" id="SM00220">
    <property type="entry name" value="S_TKc"/>
    <property type="match status" value="1"/>
</dbReference>
<feature type="compositionally biased region" description="Low complexity" evidence="12">
    <location>
        <begin position="21"/>
        <end position="35"/>
    </location>
</feature>
<evidence type="ECO:0000259" key="13">
    <source>
        <dbReference type="PROSITE" id="PS50011"/>
    </source>
</evidence>
<evidence type="ECO:0000256" key="2">
    <source>
        <dbReference type="ARBA" id="ARBA00022741"/>
    </source>
</evidence>
<dbReference type="InterPro" id="IPR001356">
    <property type="entry name" value="HD"/>
</dbReference>
<feature type="domain" description="Protein kinase" evidence="13">
    <location>
        <begin position="809"/>
        <end position="1082"/>
    </location>
</feature>
<feature type="compositionally biased region" description="Polar residues" evidence="12">
    <location>
        <begin position="717"/>
        <end position="728"/>
    </location>
</feature>
<dbReference type="InterPro" id="IPR017441">
    <property type="entry name" value="Protein_kinase_ATP_BS"/>
</dbReference>
<evidence type="ECO:0000313" key="16">
    <source>
        <dbReference type="Proteomes" id="UP000629468"/>
    </source>
</evidence>
<feature type="compositionally biased region" description="Low complexity" evidence="12">
    <location>
        <begin position="749"/>
        <end position="766"/>
    </location>
</feature>
<feature type="region of interest" description="Disordered" evidence="12">
    <location>
        <begin position="631"/>
        <end position="688"/>
    </location>
</feature>
<evidence type="ECO:0000256" key="7">
    <source>
        <dbReference type="ARBA" id="ARBA00023242"/>
    </source>
</evidence>
<keyword evidence="4 10" id="KW-0067">ATP-binding</keyword>
<dbReference type="Pfam" id="PF00069">
    <property type="entry name" value="Pkinase"/>
    <property type="match status" value="1"/>
</dbReference>
<accession>A0A8H7KJS4</accession>
<keyword evidence="3" id="KW-0418">Kinase</keyword>
<feature type="DNA-binding region" description="Homeobox" evidence="9">
    <location>
        <begin position="1221"/>
        <end position="1280"/>
    </location>
</feature>
<evidence type="ECO:0000256" key="9">
    <source>
        <dbReference type="PROSITE-ProRule" id="PRU00108"/>
    </source>
</evidence>
<keyword evidence="1" id="KW-0808">Transferase</keyword>
<gene>
    <name evidence="15" type="ORF">Agabi119p4_2018</name>
</gene>
<feature type="compositionally biased region" description="Low complexity" evidence="12">
    <location>
        <begin position="701"/>
        <end position="716"/>
    </location>
</feature>
<evidence type="ECO:0000313" key="15">
    <source>
        <dbReference type="EMBL" id="KAF7782642.1"/>
    </source>
</evidence>
<feature type="region of interest" description="Disordered" evidence="12">
    <location>
        <begin position="1461"/>
        <end position="1523"/>
    </location>
</feature>
<dbReference type="InterPro" id="IPR011009">
    <property type="entry name" value="Kinase-like_dom_sf"/>
</dbReference>
<evidence type="ECO:0000256" key="12">
    <source>
        <dbReference type="SAM" id="MobiDB-lite"/>
    </source>
</evidence>
<evidence type="ECO:0000256" key="10">
    <source>
        <dbReference type="PROSITE-ProRule" id="PRU10141"/>
    </source>
</evidence>
<evidence type="ECO:0000256" key="5">
    <source>
        <dbReference type="ARBA" id="ARBA00023125"/>
    </source>
</evidence>
<evidence type="ECO:0000256" key="1">
    <source>
        <dbReference type="ARBA" id="ARBA00022679"/>
    </source>
</evidence>
<dbReference type="SMART" id="SM00389">
    <property type="entry name" value="HOX"/>
    <property type="match status" value="1"/>
</dbReference>
<organism evidence="15 16">
    <name type="scientific">Agaricus bisporus var. burnettii</name>
    <dbReference type="NCBI Taxonomy" id="192524"/>
    <lineage>
        <taxon>Eukaryota</taxon>
        <taxon>Fungi</taxon>
        <taxon>Dikarya</taxon>
        <taxon>Basidiomycota</taxon>
        <taxon>Agaricomycotina</taxon>
        <taxon>Agaricomycetes</taxon>
        <taxon>Agaricomycetidae</taxon>
        <taxon>Agaricales</taxon>
        <taxon>Agaricineae</taxon>
        <taxon>Agaricaceae</taxon>
        <taxon>Agaricus</taxon>
    </lineage>
</organism>
<dbReference type="Proteomes" id="UP000629468">
    <property type="component" value="Unassembled WGS sequence"/>
</dbReference>
<dbReference type="GO" id="GO:0000981">
    <property type="term" value="F:DNA-binding transcription factor activity, RNA polymerase II-specific"/>
    <property type="evidence" value="ECO:0007669"/>
    <property type="project" value="InterPro"/>
</dbReference>